<evidence type="ECO:0000256" key="6">
    <source>
        <dbReference type="SAM" id="SignalP"/>
    </source>
</evidence>
<dbReference type="GO" id="GO:0003796">
    <property type="term" value="F:lysozyme activity"/>
    <property type="evidence" value="ECO:0007669"/>
    <property type="project" value="InterPro"/>
</dbReference>
<comment type="caution">
    <text evidence="8">The sequence shown here is derived from an EMBL/GenBank/DDBJ whole genome shotgun (WGS) entry which is preliminary data.</text>
</comment>
<dbReference type="PANTHER" id="PTHR34135">
    <property type="entry name" value="LYSOZYME"/>
    <property type="match status" value="1"/>
</dbReference>
<gene>
    <name evidence="8" type="ORF">CI088_11755</name>
</gene>
<reference evidence="8 9" key="1">
    <citation type="submission" date="2017-11" db="EMBL/GenBank/DDBJ databases">
        <title>Draft genome sequence of Enterococcus plantarum TRW2 strain isolated from lettuce.</title>
        <authorList>
            <person name="Kim E.B."/>
            <person name="Marco M.L."/>
            <person name="Williams T.R."/>
            <person name="You I.H."/>
        </authorList>
    </citation>
    <scope>NUCLEOTIDE SEQUENCE [LARGE SCALE GENOMIC DNA]</scope>
    <source>
        <strain evidence="8 9">TRW2</strain>
    </source>
</reference>
<feature type="compositionally biased region" description="Low complexity" evidence="5">
    <location>
        <begin position="28"/>
        <end position="57"/>
    </location>
</feature>
<evidence type="ECO:0000256" key="4">
    <source>
        <dbReference type="ARBA" id="ARBA00023295"/>
    </source>
</evidence>
<feature type="signal peptide" evidence="6">
    <location>
        <begin position="1"/>
        <end position="23"/>
    </location>
</feature>
<dbReference type="GO" id="GO:0016998">
    <property type="term" value="P:cell wall macromolecule catabolic process"/>
    <property type="evidence" value="ECO:0007669"/>
    <property type="project" value="InterPro"/>
</dbReference>
<comment type="similarity">
    <text evidence="1">Belongs to the glycosyl hydrolase 25 family.</text>
</comment>
<dbReference type="InterPro" id="IPR018077">
    <property type="entry name" value="Glyco_hydro_fam25_subgr"/>
</dbReference>
<dbReference type="SUPFAM" id="SSF82057">
    <property type="entry name" value="Prokaryotic SH3-related domain"/>
    <property type="match status" value="1"/>
</dbReference>
<evidence type="ECO:0000313" key="8">
    <source>
        <dbReference type="EMBL" id="PZL71670.1"/>
    </source>
</evidence>
<dbReference type="STRING" id="1077675.BCR22_07620"/>
<feature type="compositionally biased region" description="Polar residues" evidence="5">
    <location>
        <begin position="67"/>
        <end position="88"/>
    </location>
</feature>
<keyword evidence="9" id="KW-1185">Reference proteome</keyword>
<evidence type="ECO:0000259" key="7">
    <source>
        <dbReference type="PROSITE" id="PS51780"/>
    </source>
</evidence>
<evidence type="ECO:0000256" key="5">
    <source>
        <dbReference type="SAM" id="MobiDB-lite"/>
    </source>
</evidence>
<dbReference type="NCBIfam" id="NF033202">
    <property type="entry name" value="GW_glycos_SH3"/>
    <property type="match status" value="1"/>
</dbReference>
<dbReference type="PROSITE" id="PS51780">
    <property type="entry name" value="GW"/>
    <property type="match status" value="1"/>
</dbReference>
<proteinExistence type="inferred from homology"/>
<evidence type="ECO:0000256" key="2">
    <source>
        <dbReference type="ARBA" id="ARBA00022729"/>
    </source>
</evidence>
<dbReference type="AlphaFoldDB" id="A0A2W3Z2U7"/>
<dbReference type="InterPro" id="IPR025987">
    <property type="entry name" value="GW_dom"/>
</dbReference>
<feature type="chain" id="PRO_5016056724" description="GW domain-containing protein" evidence="6">
    <location>
        <begin position="24"/>
        <end position="441"/>
    </location>
</feature>
<dbReference type="Gene3D" id="2.30.30.170">
    <property type="match status" value="1"/>
</dbReference>
<dbReference type="EMBL" id="PIEU01000100">
    <property type="protein sequence ID" value="PZL71670.1"/>
    <property type="molecule type" value="Genomic_DNA"/>
</dbReference>
<organism evidence="8 9">
    <name type="scientific">Enterococcus plantarum</name>
    <dbReference type="NCBI Taxonomy" id="1077675"/>
    <lineage>
        <taxon>Bacteria</taxon>
        <taxon>Bacillati</taxon>
        <taxon>Bacillota</taxon>
        <taxon>Bacilli</taxon>
        <taxon>Lactobacillales</taxon>
        <taxon>Enterococcaceae</taxon>
        <taxon>Enterococcus</taxon>
    </lineage>
</organism>
<feature type="region of interest" description="Disordered" evidence="5">
    <location>
        <begin position="27"/>
        <end position="100"/>
    </location>
</feature>
<dbReference type="InterPro" id="IPR002053">
    <property type="entry name" value="Glyco_hydro_25"/>
</dbReference>
<dbReference type="InterPro" id="IPR017853">
    <property type="entry name" value="GH"/>
</dbReference>
<dbReference type="InterPro" id="IPR038200">
    <property type="entry name" value="GW_dom_sf"/>
</dbReference>
<evidence type="ECO:0000256" key="3">
    <source>
        <dbReference type="ARBA" id="ARBA00022801"/>
    </source>
</evidence>
<evidence type="ECO:0000313" key="9">
    <source>
        <dbReference type="Proteomes" id="UP000249828"/>
    </source>
</evidence>
<name>A0A2W3Z2U7_9ENTE</name>
<dbReference type="SUPFAM" id="SSF51445">
    <property type="entry name" value="(Trans)glycosidases"/>
    <property type="match status" value="1"/>
</dbReference>
<dbReference type="Proteomes" id="UP000249828">
    <property type="component" value="Unassembled WGS sequence"/>
</dbReference>
<dbReference type="GO" id="GO:0009253">
    <property type="term" value="P:peptidoglycan catabolic process"/>
    <property type="evidence" value="ECO:0007669"/>
    <property type="project" value="InterPro"/>
</dbReference>
<accession>A0A2W3Z2U7</accession>
<dbReference type="Pfam" id="PF01183">
    <property type="entry name" value="Glyco_hydro_25"/>
    <property type="match status" value="1"/>
</dbReference>
<dbReference type="PROSITE" id="PS51904">
    <property type="entry name" value="GLYCOSYL_HYDROL_F25_2"/>
    <property type="match status" value="1"/>
</dbReference>
<sequence length="441" mass="49057">MKKIFILVGVLVAITGFNSQAWANENAEVVSSTEQTTETTSSISETEESSNSTQMESDNQSKEEELNSSQDIEITENNNSPMGKQAQKNPDFLPTDPNRRSDLVATPQFRSYALAVPYFTATEPNRPSINFVDVSSHNGNISVNDYNIMKSYGVTGVVVKLTEFTTYVNPYAKTQIENAKQAGLSVSVYHYSWFSDAKMAEAEADFFASQASALGLSKNTVMVNDAEQTQMAEGDVTANSVVFRNRLNAWGYNKVAHYSMFDWFNRKILDTAVLGLQNSWVAQYPYNPVNTNLLHTNYAAWQWSSEVTFPNVNTGIGGKFDVNISYNNLFLSSGDSYDLIDYEKDVNVKGIIKSGQNHGIYSKIYNTEGDNPRLGSSPTYAGKDVEIIKEAKTVKATWYQFKVNGVVVGWMDAKGFDTYDAIEYEKTVSFKAKVSSKQNHG</sequence>
<evidence type="ECO:0000256" key="1">
    <source>
        <dbReference type="ARBA" id="ARBA00010646"/>
    </source>
</evidence>
<keyword evidence="3" id="KW-0378">Hydrolase</keyword>
<dbReference type="GO" id="GO:0016052">
    <property type="term" value="P:carbohydrate catabolic process"/>
    <property type="evidence" value="ECO:0007669"/>
    <property type="project" value="TreeGrafter"/>
</dbReference>
<dbReference type="Gene3D" id="3.20.20.80">
    <property type="entry name" value="Glycosidases"/>
    <property type="match status" value="1"/>
</dbReference>
<keyword evidence="2 6" id="KW-0732">Signal</keyword>
<dbReference type="PANTHER" id="PTHR34135:SF2">
    <property type="entry name" value="LYSOZYME"/>
    <property type="match status" value="1"/>
</dbReference>
<dbReference type="RefSeq" id="WP_111248326.1">
    <property type="nucleotide sequence ID" value="NZ_PIEU01000100.1"/>
</dbReference>
<keyword evidence="4" id="KW-0326">Glycosidase</keyword>
<protein>
    <recommendedName>
        <fullName evidence="7">GW domain-containing protein</fullName>
    </recommendedName>
</protein>
<dbReference type="SMART" id="SM00641">
    <property type="entry name" value="Glyco_25"/>
    <property type="match status" value="1"/>
</dbReference>
<dbReference type="Pfam" id="PF13457">
    <property type="entry name" value="GW"/>
    <property type="match status" value="1"/>
</dbReference>
<feature type="non-terminal residue" evidence="8">
    <location>
        <position position="441"/>
    </location>
</feature>
<feature type="domain" description="GW" evidence="7">
    <location>
        <begin position="342"/>
        <end position="421"/>
    </location>
</feature>